<keyword evidence="4" id="KW-1185">Reference proteome</keyword>
<dbReference type="AlphaFoldDB" id="A0A917W7A9"/>
<dbReference type="Proteomes" id="UP000613840">
    <property type="component" value="Unassembled WGS sequence"/>
</dbReference>
<protein>
    <recommendedName>
        <fullName evidence="5">DUF917 domain-containing protein</fullName>
    </recommendedName>
</protein>
<evidence type="ECO:0000259" key="1">
    <source>
        <dbReference type="Pfam" id="PF06032"/>
    </source>
</evidence>
<reference evidence="3" key="1">
    <citation type="journal article" date="2014" name="Int. J. Syst. Evol. Microbiol.">
        <title>Complete genome sequence of Corynebacterium casei LMG S-19264T (=DSM 44701T), isolated from a smear-ripened cheese.</title>
        <authorList>
            <consortium name="US DOE Joint Genome Institute (JGI-PGF)"/>
            <person name="Walter F."/>
            <person name="Albersmeier A."/>
            <person name="Kalinowski J."/>
            <person name="Ruckert C."/>
        </authorList>
    </citation>
    <scope>NUCLEOTIDE SEQUENCE</scope>
    <source>
        <strain evidence="3">CGMCC 4.7306</strain>
    </source>
</reference>
<dbReference type="SUPFAM" id="SSF160991">
    <property type="entry name" value="CV3147-like"/>
    <property type="match status" value="1"/>
</dbReference>
<gene>
    <name evidence="3" type="ORF">GCM10011575_34680</name>
</gene>
<feature type="domain" description="S-Me-THD-like C-terminal" evidence="2">
    <location>
        <begin position="172"/>
        <end position="349"/>
    </location>
</feature>
<dbReference type="InterPro" id="IPR048350">
    <property type="entry name" value="S-Me-THD-like_C"/>
</dbReference>
<reference evidence="3" key="2">
    <citation type="submission" date="2020-09" db="EMBL/GenBank/DDBJ databases">
        <authorList>
            <person name="Sun Q."/>
            <person name="Zhou Y."/>
        </authorList>
    </citation>
    <scope>NUCLEOTIDE SEQUENCE</scope>
    <source>
        <strain evidence="3">CGMCC 4.7306</strain>
    </source>
</reference>
<feature type="domain" description="S-Me-THD N-terminal" evidence="1">
    <location>
        <begin position="15"/>
        <end position="167"/>
    </location>
</feature>
<dbReference type="InterPro" id="IPR027479">
    <property type="entry name" value="S-Me-THD_N_sf"/>
</dbReference>
<proteinExistence type="predicted"/>
<evidence type="ECO:0000313" key="3">
    <source>
        <dbReference type="EMBL" id="GGL73377.1"/>
    </source>
</evidence>
<evidence type="ECO:0000259" key="2">
    <source>
        <dbReference type="Pfam" id="PF20906"/>
    </source>
</evidence>
<organism evidence="3 4">
    <name type="scientific">Microlunatus endophyticus</name>
    <dbReference type="NCBI Taxonomy" id="1716077"/>
    <lineage>
        <taxon>Bacteria</taxon>
        <taxon>Bacillati</taxon>
        <taxon>Actinomycetota</taxon>
        <taxon>Actinomycetes</taxon>
        <taxon>Propionibacteriales</taxon>
        <taxon>Propionibacteriaceae</taxon>
        <taxon>Microlunatus</taxon>
    </lineage>
</organism>
<accession>A0A917W7A9</accession>
<dbReference type="Gene3D" id="3.40.1610.10">
    <property type="entry name" value="CV3147-like domain"/>
    <property type="match status" value="1"/>
</dbReference>
<dbReference type="Pfam" id="PF06032">
    <property type="entry name" value="S-Me-THD_N"/>
    <property type="match status" value="1"/>
</dbReference>
<dbReference type="EMBL" id="BMMZ01000009">
    <property type="protein sequence ID" value="GGL73377.1"/>
    <property type="molecule type" value="Genomic_DNA"/>
</dbReference>
<dbReference type="Gene3D" id="2.40.390.10">
    <property type="entry name" value="CV3147-like"/>
    <property type="match status" value="1"/>
</dbReference>
<dbReference type="RefSeq" id="WP_188896630.1">
    <property type="nucleotide sequence ID" value="NZ_BMMZ01000009.1"/>
</dbReference>
<name>A0A917W7A9_9ACTN</name>
<evidence type="ECO:0000313" key="4">
    <source>
        <dbReference type="Proteomes" id="UP000613840"/>
    </source>
</evidence>
<evidence type="ECO:0008006" key="5">
    <source>
        <dbReference type="Google" id="ProtNLM"/>
    </source>
</evidence>
<comment type="caution">
    <text evidence="3">The sequence shown here is derived from an EMBL/GenBank/DDBJ whole genome shotgun (WGS) entry which is preliminary data.</text>
</comment>
<dbReference type="Pfam" id="PF20906">
    <property type="entry name" value="S-Me-THD_C"/>
    <property type="match status" value="1"/>
</dbReference>
<sequence>MGADAGAVSRITGADIGALAAGAAILGCGGGGQVDLLRSALRPRRNELAVRVEPVDSTLRSLVAVTFLGSTTVLGEKPPGGFELPTAVEAVERWTGERAEAVVPAQIGGMTALGTVALAAVSGLPILDADMVGRATPRLDQLSIFTRGVVRVTAAIVTTSGLSIVIDASSPAELESALRGAVARSGGWAAFALGPLPLEQVRSDLVAGSVSHAIRIGRAMAEHASLAAAAAALGGRIAARGRVIEVERHDDPISFVHGTAALSDPRSGAVARLEMGSEYLYLTVDGEPAASVPDVISVLDARTGGPLGADQLRTGNHVEVLVLPGAPLWRSDPAFLARADPRFYGIDADPIMANPMTARTP</sequence>
<dbReference type="InterPro" id="IPR024071">
    <property type="entry name" value="S-Me-THD_C_sf"/>
</dbReference>
<dbReference type="InterPro" id="IPR010318">
    <property type="entry name" value="S-Me-THD_N"/>
</dbReference>